<name>A0AAV4PD42_CAEEX</name>
<dbReference type="AlphaFoldDB" id="A0AAV4PD42"/>
<evidence type="ECO:0000313" key="2">
    <source>
        <dbReference type="Proteomes" id="UP001054945"/>
    </source>
</evidence>
<comment type="caution">
    <text evidence="1">The sequence shown here is derived from an EMBL/GenBank/DDBJ whole genome shotgun (WGS) entry which is preliminary data.</text>
</comment>
<keyword evidence="2" id="KW-1185">Reference proteome</keyword>
<dbReference type="Proteomes" id="UP001054945">
    <property type="component" value="Unassembled WGS sequence"/>
</dbReference>
<proteinExistence type="predicted"/>
<accession>A0AAV4PD42</accession>
<sequence>MIISPALFNNSPTSALITGTSNPSGLALEHKELFGGRFLEQDASRTGINVIATTHNEITGKWGAGQFHFGRIHY</sequence>
<reference evidence="1 2" key="1">
    <citation type="submission" date="2021-06" db="EMBL/GenBank/DDBJ databases">
        <title>Caerostris extrusa draft genome.</title>
        <authorList>
            <person name="Kono N."/>
            <person name="Arakawa K."/>
        </authorList>
    </citation>
    <scope>NUCLEOTIDE SEQUENCE [LARGE SCALE GENOMIC DNA]</scope>
</reference>
<organism evidence="1 2">
    <name type="scientific">Caerostris extrusa</name>
    <name type="common">Bark spider</name>
    <name type="synonym">Caerostris bankana</name>
    <dbReference type="NCBI Taxonomy" id="172846"/>
    <lineage>
        <taxon>Eukaryota</taxon>
        <taxon>Metazoa</taxon>
        <taxon>Ecdysozoa</taxon>
        <taxon>Arthropoda</taxon>
        <taxon>Chelicerata</taxon>
        <taxon>Arachnida</taxon>
        <taxon>Araneae</taxon>
        <taxon>Araneomorphae</taxon>
        <taxon>Entelegynae</taxon>
        <taxon>Araneoidea</taxon>
        <taxon>Araneidae</taxon>
        <taxon>Caerostris</taxon>
    </lineage>
</organism>
<gene>
    <name evidence="1" type="ORF">CEXT_417261</name>
</gene>
<dbReference type="EMBL" id="BPLR01004330">
    <property type="protein sequence ID" value="GIX94071.1"/>
    <property type="molecule type" value="Genomic_DNA"/>
</dbReference>
<evidence type="ECO:0000313" key="1">
    <source>
        <dbReference type="EMBL" id="GIX94071.1"/>
    </source>
</evidence>
<protein>
    <submittedName>
        <fullName evidence="1">Uncharacterized protein</fullName>
    </submittedName>
</protein>